<gene>
    <name evidence="3" type="ORF">G3M99_11330</name>
</gene>
<dbReference type="Proteomes" id="UP000481872">
    <property type="component" value="Unassembled WGS sequence"/>
</dbReference>
<evidence type="ECO:0000313" key="4">
    <source>
        <dbReference type="Proteomes" id="UP000481872"/>
    </source>
</evidence>
<sequence length="213" mass="24876">MDLKRNFTEFEKVLLSMEKPSTYFNELIEKGEFPEEYPFDMISELKDVPQSKEHHPEGNVWNHTMLVVDKAAVLREKSKNPRAFMWAALLHDIGKKPTTVLRKGRYTAYEHDIVGAKMAEEFLKSFTNDEKFIGTVKNLIRYHMHILFIVKDMSFKDEKGMIKNVDLDELALLGLSDRLGRGFISKEAIEKEYKNVKIFLEKSNKIKNNSKNE</sequence>
<dbReference type="Pfam" id="PF01966">
    <property type="entry name" value="HD"/>
    <property type="match status" value="1"/>
</dbReference>
<evidence type="ECO:0000256" key="1">
    <source>
        <dbReference type="ARBA" id="ARBA00022741"/>
    </source>
</evidence>
<reference evidence="3 4" key="1">
    <citation type="submission" date="2020-02" db="EMBL/GenBank/DDBJ databases">
        <title>Genome assembly of a novel Clostridium senegalense strain.</title>
        <authorList>
            <person name="Gupta T.B."/>
            <person name="Jauregui R."/>
            <person name="Maclean P."/>
            <person name="Nawarathana A."/>
            <person name="Brightwell G."/>
        </authorList>
    </citation>
    <scope>NUCLEOTIDE SEQUENCE [LARGE SCALE GENOMIC DNA]</scope>
    <source>
        <strain evidence="3 4">AGRFS4</strain>
    </source>
</reference>
<protein>
    <submittedName>
        <fullName evidence="3">HDIG domain-containing protein</fullName>
    </submittedName>
</protein>
<organism evidence="3 4">
    <name type="scientific">Clostridium senegalense</name>
    <dbReference type="NCBI Taxonomy" id="1465809"/>
    <lineage>
        <taxon>Bacteria</taxon>
        <taxon>Bacillati</taxon>
        <taxon>Bacillota</taxon>
        <taxon>Clostridia</taxon>
        <taxon>Eubacteriales</taxon>
        <taxon>Clostridiaceae</taxon>
        <taxon>Clostridium</taxon>
    </lineage>
</organism>
<dbReference type="PANTHER" id="PTHR47545:SF2">
    <property type="entry name" value="CC-ADDING TRNA NUCLEOTIDYLTRANSFERASE"/>
    <property type="match status" value="1"/>
</dbReference>
<evidence type="ECO:0000313" key="3">
    <source>
        <dbReference type="EMBL" id="NEU05437.1"/>
    </source>
</evidence>
<dbReference type="Gene3D" id="1.10.3090.10">
    <property type="entry name" value="cca-adding enzyme, domain 2"/>
    <property type="match status" value="1"/>
</dbReference>
<keyword evidence="4" id="KW-1185">Reference proteome</keyword>
<dbReference type="CDD" id="cd00077">
    <property type="entry name" value="HDc"/>
    <property type="match status" value="1"/>
</dbReference>
<dbReference type="InterPro" id="IPR003607">
    <property type="entry name" value="HD/PDEase_dom"/>
</dbReference>
<dbReference type="InterPro" id="IPR006675">
    <property type="entry name" value="HDIG_dom"/>
</dbReference>
<dbReference type="PANTHER" id="PTHR47545">
    <property type="entry name" value="MULTIFUNCTIONAL CCA PROTEIN"/>
    <property type="match status" value="1"/>
</dbReference>
<dbReference type="NCBIfam" id="TIGR00277">
    <property type="entry name" value="HDIG"/>
    <property type="match status" value="1"/>
</dbReference>
<dbReference type="SUPFAM" id="SSF109604">
    <property type="entry name" value="HD-domain/PDEase-like"/>
    <property type="match status" value="1"/>
</dbReference>
<name>A0A6M0H4J0_9CLOT</name>
<dbReference type="InterPro" id="IPR050124">
    <property type="entry name" value="tRNA_CCA-adding_enzyme"/>
</dbReference>
<dbReference type="InterPro" id="IPR006674">
    <property type="entry name" value="HD_domain"/>
</dbReference>
<feature type="domain" description="HD" evidence="2">
    <location>
        <begin position="60"/>
        <end position="145"/>
    </location>
</feature>
<comment type="caution">
    <text evidence="3">The sequence shown here is derived from an EMBL/GenBank/DDBJ whole genome shotgun (WGS) entry which is preliminary data.</text>
</comment>
<accession>A0A6M0H4J0</accession>
<dbReference type="AlphaFoldDB" id="A0A6M0H4J0"/>
<evidence type="ECO:0000259" key="2">
    <source>
        <dbReference type="Pfam" id="PF01966"/>
    </source>
</evidence>
<dbReference type="EMBL" id="JAAGPU010000020">
    <property type="protein sequence ID" value="NEU05437.1"/>
    <property type="molecule type" value="Genomic_DNA"/>
</dbReference>
<proteinExistence type="predicted"/>
<dbReference type="GO" id="GO:0000166">
    <property type="term" value="F:nucleotide binding"/>
    <property type="evidence" value="ECO:0007669"/>
    <property type="project" value="UniProtKB-KW"/>
</dbReference>
<keyword evidence="1" id="KW-0547">Nucleotide-binding</keyword>
<dbReference type="RefSeq" id="WP_061995736.1">
    <property type="nucleotide sequence ID" value="NZ_JAAGPU010000020.1"/>
</dbReference>